<proteinExistence type="inferred from homology"/>
<dbReference type="NCBIfam" id="TIGR00556">
    <property type="entry name" value="pantethn_trn"/>
    <property type="match status" value="1"/>
</dbReference>
<dbReference type="GO" id="GO:0008897">
    <property type="term" value="F:holo-[acyl-carrier-protein] synthase activity"/>
    <property type="evidence" value="ECO:0007669"/>
    <property type="project" value="UniProtKB-EC"/>
</dbReference>
<evidence type="ECO:0000256" key="8">
    <source>
        <dbReference type="HAMAP-Rule" id="MF_00101"/>
    </source>
</evidence>
<comment type="cofactor">
    <cofactor evidence="8">
        <name>Mg(2+)</name>
        <dbReference type="ChEBI" id="CHEBI:18420"/>
    </cofactor>
</comment>
<accession>A0ABT2ETJ5</accession>
<dbReference type="InterPro" id="IPR008278">
    <property type="entry name" value="4-PPantetheinyl_Trfase_dom"/>
</dbReference>
<gene>
    <name evidence="8" type="primary">acpS</name>
    <name evidence="10" type="ORF">M2350_003191</name>
</gene>
<evidence type="ECO:0000256" key="2">
    <source>
        <dbReference type="ARBA" id="ARBA00022679"/>
    </source>
</evidence>
<evidence type="ECO:0000259" key="9">
    <source>
        <dbReference type="Pfam" id="PF01648"/>
    </source>
</evidence>
<comment type="subcellular location">
    <subcellularLocation>
        <location evidence="8">Cytoplasm</location>
    </subcellularLocation>
</comment>
<comment type="function">
    <text evidence="8">Transfers the 4'-phosphopantetheine moiety from coenzyme A to a Ser of acyl-carrier-protein.</text>
</comment>
<comment type="similarity">
    <text evidence="8">Belongs to the P-Pant transferase superfamily. AcpS family.</text>
</comment>
<dbReference type="SUPFAM" id="SSF56214">
    <property type="entry name" value="4'-phosphopantetheinyl transferase"/>
    <property type="match status" value="1"/>
</dbReference>
<evidence type="ECO:0000256" key="1">
    <source>
        <dbReference type="ARBA" id="ARBA00022516"/>
    </source>
</evidence>
<evidence type="ECO:0000313" key="10">
    <source>
        <dbReference type="EMBL" id="MCS3920756.1"/>
    </source>
</evidence>
<reference evidence="10 11" key="1">
    <citation type="submission" date="2022-08" db="EMBL/GenBank/DDBJ databases">
        <title>Bacterial and archaeal communities from various locations to study Microbial Dark Matter (Phase II).</title>
        <authorList>
            <person name="Stepanauskas R."/>
        </authorList>
    </citation>
    <scope>NUCLEOTIDE SEQUENCE [LARGE SCALE GENOMIC DNA]</scope>
    <source>
        <strain evidence="10 11">PD1</strain>
    </source>
</reference>
<dbReference type="HAMAP" id="MF_00101">
    <property type="entry name" value="AcpS"/>
    <property type="match status" value="1"/>
</dbReference>
<dbReference type="Proteomes" id="UP001204798">
    <property type="component" value="Unassembled WGS sequence"/>
</dbReference>
<sequence length="126" mass="14010">MAVLGVGVDIVDVNRIRKMAEEYGERFLKRVFSDEELAYCFRFSDPFPHLAARWAAKESVAKALGTGFTRGVTWKSICIVNAPNGEPLVVLKDGAQRFAASLGVRKIWVSISHTRDYAVSVAVMEF</sequence>
<keyword evidence="7 8" id="KW-0275">Fatty acid biosynthesis</keyword>
<dbReference type="EC" id="2.7.8.7" evidence="8"/>
<dbReference type="InterPro" id="IPR004568">
    <property type="entry name" value="Ppantetheine-prot_Trfase_dom"/>
</dbReference>
<keyword evidence="1 8" id="KW-0444">Lipid biosynthesis</keyword>
<dbReference type="EMBL" id="JANUCP010000006">
    <property type="protein sequence ID" value="MCS3920756.1"/>
    <property type="molecule type" value="Genomic_DNA"/>
</dbReference>
<comment type="caution">
    <text evidence="10">The sequence shown here is derived from an EMBL/GenBank/DDBJ whole genome shotgun (WGS) entry which is preliminary data.</text>
</comment>
<evidence type="ECO:0000313" key="11">
    <source>
        <dbReference type="Proteomes" id="UP001204798"/>
    </source>
</evidence>
<dbReference type="InterPro" id="IPR002582">
    <property type="entry name" value="ACPS"/>
</dbReference>
<evidence type="ECO:0000256" key="4">
    <source>
        <dbReference type="ARBA" id="ARBA00022832"/>
    </source>
</evidence>
<dbReference type="InterPro" id="IPR037143">
    <property type="entry name" value="4-PPantetheinyl_Trfase_dom_sf"/>
</dbReference>
<evidence type="ECO:0000256" key="5">
    <source>
        <dbReference type="ARBA" id="ARBA00022842"/>
    </source>
</evidence>
<keyword evidence="6 8" id="KW-0443">Lipid metabolism</keyword>
<dbReference type="Gene3D" id="3.90.470.20">
    <property type="entry name" value="4'-phosphopantetheinyl transferase domain"/>
    <property type="match status" value="1"/>
</dbReference>
<evidence type="ECO:0000256" key="3">
    <source>
        <dbReference type="ARBA" id="ARBA00022723"/>
    </source>
</evidence>
<feature type="binding site" evidence="8">
    <location>
        <position position="9"/>
    </location>
    <ligand>
        <name>Mg(2+)</name>
        <dbReference type="ChEBI" id="CHEBI:18420"/>
    </ligand>
</feature>
<feature type="domain" description="4'-phosphopantetheinyl transferase" evidence="9">
    <location>
        <begin position="5"/>
        <end position="122"/>
    </location>
</feature>
<keyword evidence="11" id="KW-1185">Reference proteome</keyword>
<name>A0ABT2ETJ5_9BACT</name>
<keyword evidence="5 8" id="KW-0460">Magnesium</keyword>
<keyword evidence="3 8" id="KW-0479">Metal-binding</keyword>
<keyword evidence="4 8" id="KW-0276">Fatty acid metabolism</keyword>
<evidence type="ECO:0000256" key="7">
    <source>
        <dbReference type="ARBA" id="ARBA00023160"/>
    </source>
</evidence>
<dbReference type="Pfam" id="PF01648">
    <property type="entry name" value="ACPS"/>
    <property type="match status" value="1"/>
</dbReference>
<evidence type="ECO:0000256" key="6">
    <source>
        <dbReference type="ARBA" id="ARBA00023098"/>
    </source>
</evidence>
<keyword evidence="2 8" id="KW-0808">Transferase</keyword>
<protein>
    <recommendedName>
        <fullName evidence="8">Holo-[acyl-carrier-protein] synthase</fullName>
        <shortName evidence="8">Holo-ACP synthase</shortName>
        <ecNumber evidence="8">2.7.8.7</ecNumber>
    </recommendedName>
    <alternativeName>
        <fullName evidence="8">4'-phosphopantetheinyl transferase AcpS</fullName>
    </alternativeName>
</protein>
<organism evidence="10 11">
    <name type="scientific">Candidatus Fervidibacter sacchari</name>
    <dbReference type="NCBI Taxonomy" id="1448929"/>
    <lineage>
        <taxon>Bacteria</taxon>
        <taxon>Candidatus Fervidibacterota</taxon>
        <taxon>Candidatus Fervidibacter</taxon>
    </lineage>
</organism>
<dbReference type="RefSeq" id="WP_259100862.1">
    <property type="nucleotide sequence ID" value="NZ_CP130454.1"/>
</dbReference>
<comment type="catalytic activity">
    <reaction evidence="8">
        <text>apo-[ACP] + CoA = holo-[ACP] + adenosine 3',5'-bisphosphate + H(+)</text>
        <dbReference type="Rhea" id="RHEA:12068"/>
        <dbReference type="Rhea" id="RHEA-COMP:9685"/>
        <dbReference type="Rhea" id="RHEA-COMP:9690"/>
        <dbReference type="ChEBI" id="CHEBI:15378"/>
        <dbReference type="ChEBI" id="CHEBI:29999"/>
        <dbReference type="ChEBI" id="CHEBI:57287"/>
        <dbReference type="ChEBI" id="CHEBI:58343"/>
        <dbReference type="ChEBI" id="CHEBI:64479"/>
        <dbReference type="EC" id="2.7.8.7"/>
    </reaction>
</comment>
<keyword evidence="8" id="KW-0963">Cytoplasm</keyword>
<dbReference type="NCBIfam" id="TIGR00516">
    <property type="entry name" value="acpS"/>
    <property type="match status" value="1"/>
</dbReference>
<feature type="binding site" evidence="8">
    <location>
        <position position="58"/>
    </location>
    <ligand>
        <name>Mg(2+)</name>
        <dbReference type="ChEBI" id="CHEBI:18420"/>
    </ligand>
</feature>